<gene>
    <name evidence="4" type="ORF">QSG27_01215</name>
</gene>
<proteinExistence type="predicted"/>
<dbReference type="Pfam" id="PF00072">
    <property type="entry name" value="Response_reg"/>
    <property type="match status" value="1"/>
</dbReference>
<dbReference type="InterPro" id="IPR052048">
    <property type="entry name" value="ST_Response_Regulator"/>
</dbReference>
<evidence type="ECO:0000256" key="1">
    <source>
        <dbReference type="PROSITE-ProRule" id="PRU00169"/>
    </source>
</evidence>
<accession>A0ABU0WAU7</accession>
<name>A0ABU0WAU7_9PROT</name>
<dbReference type="PANTHER" id="PTHR43228:SF1">
    <property type="entry name" value="TWO-COMPONENT RESPONSE REGULATOR ARR22"/>
    <property type="match status" value="1"/>
</dbReference>
<reference evidence="4 5" key="1">
    <citation type="submission" date="2023-06" db="EMBL/GenBank/DDBJ databases">
        <title>Azospirillum isscasensis sp.nov, a bacterium isolated from rhizosphere soil of rice.</title>
        <authorList>
            <person name="Wang H."/>
        </authorList>
    </citation>
    <scope>NUCLEOTIDE SEQUENCE [LARGE SCALE GENOMIC DNA]</scope>
    <source>
        <strain evidence="4 5">C340-1</strain>
    </source>
</reference>
<dbReference type="InterPro" id="IPR011006">
    <property type="entry name" value="CheY-like_superfamily"/>
</dbReference>
<feature type="domain" description="Response regulatory" evidence="3">
    <location>
        <begin position="543"/>
        <end position="660"/>
    </location>
</feature>
<dbReference type="PANTHER" id="PTHR43228">
    <property type="entry name" value="TWO-COMPONENT RESPONSE REGULATOR"/>
    <property type="match status" value="1"/>
</dbReference>
<evidence type="ECO:0000313" key="4">
    <source>
        <dbReference type="EMBL" id="MDQ2101311.1"/>
    </source>
</evidence>
<feature type="region of interest" description="Disordered" evidence="2">
    <location>
        <begin position="1"/>
        <end position="29"/>
    </location>
</feature>
<evidence type="ECO:0000259" key="3">
    <source>
        <dbReference type="PROSITE" id="PS50110"/>
    </source>
</evidence>
<dbReference type="Gene3D" id="3.40.50.2300">
    <property type="match status" value="1"/>
</dbReference>
<dbReference type="PROSITE" id="PS50110">
    <property type="entry name" value="RESPONSE_REGULATORY"/>
    <property type="match status" value="1"/>
</dbReference>
<dbReference type="RefSeq" id="WP_306703308.1">
    <property type="nucleotide sequence ID" value="NZ_JAUJFI010000002.1"/>
</dbReference>
<feature type="compositionally biased region" description="Pro residues" evidence="2">
    <location>
        <begin position="1"/>
        <end position="24"/>
    </location>
</feature>
<feature type="modified residue" description="4-aspartylphosphate" evidence="1">
    <location>
        <position position="595"/>
    </location>
</feature>
<protein>
    <submittedName>
        <fullName evidence="4">Response regulator</fullName>
    </submittedName>
</protein>
<keyword evidence="5" id="KW-1185">Reference proteome</keyword>
<sequence length="663" mass="73213">MSTIPPTPPPTLPPTLPPTPPPTPSESIPIGAYDVDALLGELSGDTLEEPPESAVCVRLEEIFAPAARFLIAEELAEFLEARGITPTEFLHKVEPQRSFLDWPRRPLVLERVAQRQARPGRRSPAMRLEELKRLEQEVLALTARRAHGGTSLSIDAKQFAAMVAQTMARTPGFAGRHTIDSWLSAWLGEGRNHELRLVRILSLDGDGLSGEGIAILDQFVGEMLANGLVAEALFAWADGLRGMVDAMAMVWRGEAPSRPGAPAVLHRLSAFVARHQARAARLGLEAGIHHALLGDTPLSAAKAEPNSVAAVLDELTAIGLLASRLTMKDGVIGGERTTRLLDRRVALLLSGPRLEAVLHAKSHYARIVDLLAFEGAVSGERSRRLIVAHLRRHLEARDFAQRLFETARTPRARIKVLADLQRRVQRSTLTEGLRERYVRMLDEMQNTFLRTNKILARIAKDRPPHVEEVMEFASLLAEGAFTEGKCAAAARELVGHHVRSTAFLRAYLARCKDATEQRADRFAHFFATLAGAGLPMRAMNTLRVLLADDEPAARGYVEMILRDLGITDLTIAEDGREALTRFEEREGAFDLIVCDWKMPRLSGLEFLKLVRAVRSDMPFLMVTALATIIAVEEAMAHDVTAYIAKPFSPEQLEEKILVLVNRR</sequence>
<dbReference type="SUPFAM" id="SSF52172">
    <property type="entry name" value="CheY-like"/>
    <property type="match status" value="1"/>
</dbReference>
<comment type="caution">
    <text evidence="4">The sequence shown here is derived from an EMBL/GenBank/DDBJ whole genome shotgun (WGS) entry which is preliminary data.</text>
</comment>
<keyword evidence="1" id="KW-0597">Phosphoprotein</keyword>
<dbReference type="Proteomes" id="UP001227317">
    <property type="component" value="Unassembled WGS sequence"/>
</dbReference>
<evidence type="ECO:0000313" key="5">
    <source>
        <dbReference type="Proteomes" id="UP001227317"/>
    </source>
</evidence>
<dbReference type="InterPro" id="IPR001789">
    <property type="entry name" value="Sig_transdc_resp-reg_receiver"/>
</dbReference>
<organism evidence="4 5">
    <name type="scientific">Azospirillum isscasi</name>
    <dbReference type="NCBI Taxonomy" id="3053926"/>
    <lineage>
        <taxon>Bacteria</taxon>
        <taxon>Pseudomonadati</taxon>
        <taxon>Pseudomonadota</taxon>
        <taxon>Alphaproteobacteria</taxon>
        <taxon>Rhodospirillales</taxon>
        <taxon>Azospirillaceae</taxon>
        <taxon>Azospirillum</taxon>
    </lineage>
</organism>
<evidence type="ECO:0000256" key="2">
    <source>
        <dbReference type="SAM" id="MobiDB-lite"/>
    </source>
</evidence>
<dbReference type="EMBL" id="JAUJFI010000002">
    <property type="protein sequence ID" value="MDQ2101311.1"/>
    <property type="molecule type" value="Genomic_DNA"/>
</dbReference>
<dbReference type="SMART" id="SM00448">
    <property type="entry name" value="REC"/>
    <property type="match status" value="1"/>
</dbReference>